<keyword evidence="5" id="KW-0804">Transcription</keyword>
<sequence>KPKVTATLWEEEQAVCFRVEVNGVCVGRREDNHMFNGTTLLEVAGMTHEDRDTILRAEKNRHMAKVGPEHLKGVWIPYDRALEFANQNGITEDLYPLF</sequence>
<dbReference type="SUPFAM" id="SSF54616">
    <property type="entry name" value="DNA-binding domain of Mlu1-box binding protein MBP1"/>
    <property type="match status" value="1"/>
</dbReference>
<gene>
    <name evidence="8" type="ORF">K469DRAFT_493327</name>
</gene>
<evidence type="ECO:0000259" key="7">
    <source>
        <dbReference type="PROSITE" id="PS51299"/>
    </source>
</evidence>
<evidence type="ECO:0000256" key="3">
    <source>
        <dbReference type="ARBA" id="ARBA00023015"/>
    </source>
</evidence>
<accession>A0A6A6EV85</accession>
<dbReference type="OrthoDB" id="5407653at2759"/>
<dbReference type="GO" id="GO:0003700">
    <property type="term" value="F:DNA-binding transcription factor activity"/>
    <property type="evidence" value="ECO:0007669"/>
    <property type="project" value="TreeGrafter"/>
</dbReference>
<feature type="non-terminal residue" evidence="8">
    <location>
        <position position="98"/>
    </location>
</feature>
<evidence type="ECO:0000256" key="4">
    <source>
        <dbReference type="ARBA" id="ARBA00023125"/>
    </source>
</evidence>
<keyword evidence="6" id="KW-0183">Conidiation</keyword>
<keyword evidence="4 8" id="KW-0238">DNA-binding</keyword>
<keyword evidence="9" id="KW-1185">Reference proteome</keyword>
<evidence type="ECO:0000256" key="2">
    <source>
        <dbReference type="ARBA" id="ARBA00022969"/>
    </source>
</evidence>
<dbReference type="EMBL" id="ML994611">
    <property type="protein sequence ID" value="KAF2194689.1"/>
    <property type="molecule type" value="Genomic_DNA"/>
</dbReference>
<dbReference type="InterPro" id="IPR018004">
    <property type="entry name" value="KilA/APSES_HTH"/>
</dbReference>
<dbReference type="PANTHER" id="PTHR47792:SF1">
    <property type="entry name" value="PROTEIN SOK2-RELATED"/>
    <property type="match status" value="1"/>
</dbReference>
<dbReference type="InterPro" id="IPR029790">
    <property type="entry name" value="EFG1/Phd1/StuA"/>
</dbReference>
<dbReference type="Pfam" id="PF04383">
    <property type="entry name" value="KilA-N"/>
    <property type="match status" value="1"/>
</dbReference>
<organism evidence="8 9">
    <name type="scientific">Zopfia rhizophila CBS 207.26</name>
    <dbReference type="NCBI Taxonomy" id="1314779"/>
    <lineage>
        <taxon>Eukaryota</taxon>
        <taxon>Fungi</taxon>
        <taxon>Dikarya</taxon>
        <taxon>Ascomycota</taxon>
        <taxon>Pezizomycotina</taxon>
        <taxon>Dothideomycetes</taxon>
        <taxon>Dothideomycetes incertae sedis</taxon>
        <taxon>Zopfiaceae</taxon>
        <taxon>Zopfia</taxon>
    </lineage>
</organism>
<dbReference type="PANTHER" id="PTHR47792">
    <property type="entry name" value="PROTEIN SOK2-RELATED"/>
    <property type="match status" value="1"/>
</dbReference>
<dbReference type="AlphaFoldDB" id="A0A6A6EV85"/>
<evidence type="ECO:0000256" key="1">
    <source>
        <dbReference type="ARBA" id="ARBA00007247"/>
    </source>
</evidence>
<reference evidence="8" key="1">
    <citation type="journal article" date="2020" name="Stud. Mycol.">
        <title>101 Dothideomycetes genomes: a test case for predicting lifestyles and emergence of pathogens.</title>
        <authorList>
            <person name="Haridas S."/>
            <person name="Albert R."/>
            <person name="Binder M."/>
            <person name="Bloem J."/>
            <person name="Labutti K."/>
            <person name="Salamov A."/>
            <person name="Andreopoulos B."/>
            <person name="Baker S."/>
            <person name="Barry K."/>
            <person name="Bills G."/>
            <person name="Bluhm B."/>
            <person name="Cannon C."/>
            <person name="Castanera R."/>
            <person name="Culley D."/>
            <person name="Daum C."/>
            <person name="Ezra D."/>
            <person name="Gonzalez J."/>
            <person name="Henrissat B."/>
            <person name="Kuo A."/>
            <person name="Liang C."/>
            <person name="Lipzen A."/>
            <person name="Lutzoni F."/>
            <person name="Magnuson J."/>
            <person name="Mondo S."/>
            <person name="Nolan M."/>
            <person name="Ohm R."/>
            <person name="Pangilinan J."/>
            <person name="Park H.-J."/>
            <person name="Ramirez L."/>
            <person name="Alfaro M."/>
            <person name="Sun H."/>
            <person name="Tritt A."/>
            <person name="Yoshinaga Y."/>
            <person name="Zwiers L.-H."/>
            <person name="Turgeon B."/>
            <person name="Goodwin S."/>
            <person name="Spatafora J."/>
            <person name="Crous P."/>
            <person name="Grigoriev I."/>
        </authorList>
    </citation>
    <scope>NUCLEOTIDE SEQUENCE</scope>
    <source>
        <strain evidence="8">CBS 207.26</strain>
    </source>
</reference>
<evidence type="ECO:0000313" key="9">
    <source>
        <dbReference type="Proteomes" id="UP000800200"/>
    </source>
</evidence>
<dbReference type="GO" id="GO:0030435">
    <property type="term" value="P:sporulation resulting in formation of a cellular spore"/>
    <property type="evidence" value="ECO:0007669"/>
    <property type="project" value="UniProtKB-KW"/>
</dbReference>
<dbReference type="Gene3D" id="3.10.260.10">
    <property type="entry name" value="Transcription regulator HTH, APSES-type DNA-binding domain"/>
    <property type="match status" value="1"/>
</dbReference>
<dbReference type="GO" id="GO:0005634">
    <property type="term" value="C:nucleus"/>
    <property type="evidence" value="ECO:0007669"/>
    <property type="project" value="TreeGrafter"/>
</dbReference>
<protein>
    <submittedName>
        <fullName evidence="8">DNA-binding domain of Mlu1-box binding protein MBP1</fullName>
    </submittedName>
</protein>
<dbReference type="InterPro" id="IPR003163">
    <property type="entry name" value="Tscrpt_reg_HTH_APSES-type"/>
</dbReference>
<dbReference type="GO" id="GO:0043565">
    <property type="term" value="F:sequence-specific DNA binding"/>
    <property type="evidence" value="ECO:0007669"/>
    <property type="project" value="TreeGrafter"/>
</dbReference>
<evidence type="ECO:0000256" key="6">
    <source>
        <dbReference type="ARBA" id="ARBA00023321"/>
    </source>
</evidence>
<feature type="non-terminal residue" evidence="8">
    <location>
        <position position="1"/>
    </location>
</feature>
<proteinExistence type="inferred from homology"/>
<comment type="similarity">
    <text evidence="1">Belongs to the EFG1/PHD1/stuA family.</text>
</comment>
<name>A0A6A6EV85_9PEZI</name>
<keyword evidence="2" id="KW-0749">Sporulation</keyword>
<dbReference type="Proteomes" id="UP000800200">
    <property type="component" value="Unassembled WGS sequence"/>
</dbReference>
<keyword evidence="3" id="KW-0805">Transcription regulation</keyword>
<dbReference type="GO" id="GO:0048315">
    <property type="term" value="P:conidium formation"/>
    <property type="evidence" value="ECO:0007669"/>
    <property type="project" value="UniProtKB-KW"/>
</dbReference>
<dbReference type="GO" id="GO:0045944">
    <property type="term" value="P:positive regulation of transcription by RNA polymerase II"/>
    <property type="evidence" value="ECO:0007669"/>
    <property type="project" value="TreeGrafter"/>
</dbReference>
<feature type="domain" description="HTH APSES-type" evidence="7">
    <location>
        <begin position="3"/>
        <end position="98"/>
    </location>
</feature>
<dbReference type="PROSITE" id="PS51299">
    <property type="entry name" value="HTH_APSES"/>
    <property type="match status" value="1"/>
</dbReference>
<dbReference type="InterPro" id="IPR036887">
    <property type="entry name" value="HTH_APSES_sf"/>
</dbReference>
<evidence type="ECO:0000313" key="8">
    <source>
        <dbReference type="EMBL" id="KAF2194689.1"/>
    </source>
</evidence>
<evidence type="ECO:0000256" key="5">
    <source>
        <dbReference type="ARBA" id="ARBA00023163"/>
    </source>
</evidence>